<dbReference type="CDD" id="cd10147">
    <property type="entry name" value="Wzt_C-like"/>
    <property type="match status" value="1"/>
</dbReference>
<reference evidence="7" key="1">
    <citation type="submission" date="2020-02" db="EMBL/GenBank/DDBJ databases">
        <authorList>
            <person name="Meier V. D."/>
        </authorList>
    </citation>
    <scope>NUCLEOTIDE SEQUENCE</scope>
    <source>
        <strain evidence="7">AVDCRST_MAG63</strain>
    </source>
</reference>
<evidence type="ECO:0000256" key="1">
    <source>
        <dbReference type="ARBA" id="ARBA00005417"/>
    </source>
</evidence>
<evidence type="ECO:0000256" key="3">
    <source>
        <dbReference type="ARBA" id="ARBA00022741"/>
    </source>
</evidence>
<name>A0A6J4ILQ5_9BACT</name>
<keyword evidence="2" id="KW-0813">Transport</keyword>
<feature type="domain" description="ABC transporter" evidence="6">
    <location>
        <begin position="4"/>
        <end position="243"/>
    </location>
</feature>
<dbReference type="InterPro" id="IPR015860">
    <property type="entry name" value="ABC_transpr_TagH-like"/>
</dbReference>
<dbReference type="InterPro" id="IPR027417">
    <property type="entry name" value="P-loop_NTPase"/>
</dbReference>
<dbReference type="Gene3D" id="2.70.50.60">
    <property type="entry name" value="abc- transporter (atp binding component) like domain"/>
    <property type="match status" value="1"/>
</dbReference>
<dbReference type="PANTHER" id="PTHR46743:SF2">
    <property type="entry name" value="TEICHOIC ACIDS EXPORT ATP-BINDING PROTEIN TAGH"/>
    <property type="match status" value="1"/>
</dbReference>
<dbReference type="InterPro" id="IPR003439">
    <property type="entry name" value="ABC_transporter-like_ATP-bd"/>
</dbReference>
<dbReference type="PROSITE" id="PS50893">
    <property type="entry name" value="ABC_TRANSPORTER_2"/>
    <property type="match status" value="1"/>
</dbReference>
<sequence>MNIVEVTNVSKRFQIGSGSIKHALLDRKAASAGRDFWALRDVSFSLEQGGSLGIVGHNGSGKSTMLKLLTRILQPTSGTVRTEGRIGALIEVGAGFHPDLTGRENVFLNGSILGLTRAEIVRKFDAIVDFAGLEQFIDTPVKRYSSGMYMRLGFAIAAHIDPDILVIDEVLAVGDQQFQNKCMRRMKEFQAQGGTVIFVSHSMSSVSDLCHQCVWLDHGKLMFHGPAEEAIGRYLTLVAEREKEEIKKYQSKGETQPSELPGEDGKPDPDLARVVGVTLFDGAGRPKTHFEAGKPLRAQIRYRFAHALPDPGFIVKIFRNDGLLMFETNNHDLGVRLAGLPPEGQVTFDVPFLGLNEGAYYLRAIVCPDTTVDNWRAKASHVIKRAVDFTVAVDHPTQGCGYMPVQWQADPLGATPVLNGAGAR</sequence>
<dbReference type="PANTHER" id="PTHR46743">
    <property type="entry name" value="TEICHOIC ACIDS EXPORT ATP-BINDING PROTEIN TAGH"/>
    <property type="match status" value="1"/>
</dbReference>
<dbReference type="GO" id="GO:0140359">
    <property type="term" value="F:ABC-type transporter activity"/>
    <property type="evidence" value="ECO:0007669"/>
    <property type="project" value="InterPro"/>
</dbReference>
<organism evidence="7">
    <name type="scientific">uncultured Armatimonadetes bacterium</name>
    <dbReference type="NCBI Taxonomy" id="157466"/>
    <lineage>
        <taxon>Bacteria</taxon>
        <taxon>Bacillati</taxon>
        <taxon>Armatimonadota</taxon>
        <taxon>environmental samples</taxon>
    </lineage>
</organism>
<feature type="region of interest" description="Disordered" evidence="5">
    <location>
        <begin position="246"/>
        <end position="269"/>
    </location>
</feature>
<dbReference type="InterPro" id="IPR029439">
    <property type="entry name" value="Wzt_C"/>
</dbReference>
<dbReference type="EMBL" id="CADCTO010000275">
    <property type="protein sequence ID" value="CAA9255240.1"/>
    <property type="molecule type" value="Genomic_DNA"/>
</dbReference>
<evidence type="ECO:0000313" key="7">
    <source>
        <dbReference type="EMBL" id="CAA9255240.1"/>
    </source>
</evidence>
<keyword evidence="4 7" id="KW-0067">ATP-binding</keyword>
<dbReference type="GO" id="GO:0016020">
    <property type="term" value="C:membrane"/>
    <property type="evidence" value="ECO:0007669"/>
    <property type="project" value="InterPro"/>
</dbReference>
<keyword evidence="7" id="KW-0378">Hydrolase</keyword>
<dbReference type="InterPro" id="IPR003593">
    <property type="entry name" value="AAA+_ATPase"/>
</dbReference>
<dbReference type="CDD" id="cd03220">
    <property type="entry name" value="ABC_KpsT_Wzt"/>
    <property type="match status" value="1"/>
</dbReference>
<evidence type="ECO:0000256" key="2">
    <source>
        <dbReference type="ARBA" id="ARBA00022448"/>
    </source>
</evidence>
<dbReference type="SMART" id="SM00382">
    <property type="entry name" value="AAA"/>
    <property type="match status" value="1"/>
</dbReference>
<dbReference type="InterPro" id="IPR050683">
    <property type="entry name" value="Bact_Polysacc_Export_ATP-bd"/>
</dbReference>
<gene>
    <name evidence="7" type="ORF">AVDCRST_MAG63-2137</name>
</gene>
<dbReference type="EC" id="3.6.3.40" evidence="7"/>
<comment type="similarity">
    <text evidence="1">Belongs to the ABC transporter superfamily.</text>
</comment>
<protein>
    <submittedName>
        <fullName evidence="7">Teichoic acid export ATP-binding protein TagH</fullName>
        <ecNumber evidence="7">3.6.3.40</ecNumber>
    </submittedName>
</protein>
<dbReference type="SUPFAM" id="SSF52540">
    <property type="entry name" value="P-loop containing nucleoside triphosphate hydrolases"/>
    <property type="match status" value="1"/>
</dbReference>
<accession>A0A6J4ILQ5</accession>
<keyword evidence="3" id="KW-0547">Nucleotide-binding</keyword>
<evidence type="ECO:0000256" key="4">
    <source>
        <dbReference type="ARBA" id="ARBA00022840"/>
    </source>
</evidence>
<dbReference type="GO" id="GO:0016887">
    <property type="term" value="F:ATP hydrolysis activity"/>
    <property type="evidence" value="ECO:0007669"/>
    <property type="project" value="InterPro"/>
</dbReference>
<dbReference type="Pfam" id="PF14524">
    <property type="entry name" value="Wzt_C"/>
    <property type="match status" value="1"/>
</dbReference>
<dbReference type="AlphaFoldDB" id="A0A6J4ILQ5"/>
<dbReference type="Pfam" id="PF00005">
    <property type="entry name" value="ABC_tran"/>
    <property type="match status" value="1"/>
</dbReference>
<dbReference type="GO" id="GO:0005524">
    <property type="term" value="F:ATP binding"/>
    <property type="evidence" value="ECO:0007669"/>
    <property type="project" value="UniProtKB-KW"/>
</dbReference>
<evidence type="ECO:0000256" key="5">
    <source>
        <dbReference type="SAM" id="MobiDB-lite"/>
    </source>
</evidence>
<proteinExistence type="inferred from homology"/>
<dbReference type="Gene3D" id="3.40.50.300">
    <property type="entry name" value="P-loop containing nucleotide triphosphate hydrolases"/>
    <property type="match status" value="1"/>
</dbReference>
<evidence type="ECO:0000259" key="6">
    <source>
        <dbReference type="PROSITE" id="PS50893"/>
    </source>
</evidence>